<dbReference type="Gene3D" id="3.40.50.1820">
    <property type="entry name" value="alpha/beta hydrolase"/>
    <property type="match status" value="1"/>
</dbReference>
<dbReference type="Pfam" id="PF12146">
    <property type="entry name" value="Hydrolase_4"/>
    <property type="match status" value="1"/>
</dbReference>
<dbReference type="GO" id="GO:0016787">
    <property type="term" value="F:hydrolase activity"/>
    <property type="evidence" value="ECO:0007669"/>
    <property type="project" value="UniProtKB-KW"/>
</dbReference>
<proteinExistence type="predicted"/>
<evidence type="ECO:0000313" key="3">
    <source>
        <dbReference type="Proteomes" id="UP000831692"/>
    </source>
</evidence>
<keyword evidence="2" id="KW-0378">Hydrolase</keyword>
<dbReference type="Proteomes" id="UP000831692">
    <property type="component" value="Chromosome"/>
</dbReference>
<evidence type="ECO:0000259" key="1">
    <source>
        <dbReference type="Pfam" id="PF12146"/>
    </source>
</evidence>
<dbReference type="SUPFAM" id="SSF53474">
    <property type="entry name" value="alpha/beta-Hydrolases"/>
    <property type="match status" value="1"/>
</dbReference>
<name>A0ABN6NTW7_9ENTE</name>
<reference evidence="2 3" key="1">
    <citation type="submission" date="2022-03" db="EMBL/GenBank/DDBJ databases">
        <title>Complete genome sequence of Enterococcus innesii DB-1.</title>
        <authorList>
            <person name="Fukuda D."/>
            <person name="Nolasco-Hipolito C."/>
        </authorList>
    </citation>
    <scope>NUCLEOTIDE SEQUENCE [LARGE SCALE GENOMIC DNA]</scope>
    <source>
        <strain evidence="2 3">DB-1</strain>
    </source>
</reference>
<organism evidence="2 3">
    <name type="scientific">Enterococcus innesii</name>
    <dbReference type="NCBI Taxonomy" id="2839759"/>
    <lineage>
        <taxon>Bacteria</taxon>
        <taxon>Bacillati</taxon>
        <taxon>Bacillota</taxon>
        <taxon>Bacilli</taxon>
        <taxon>Lactobacillales</taxon>
        <taxon>Enterococcaceae</taxon>
        <taxon>Enterococcus</taxon>
    </lineage>
</organism>
<dbReference type="InterPro" id="IPR022742">
    <property type="entry name" value="Hydrolase_4"/>
</dbReference>
<dbReference type="GeneID" id="83459170"/>
<sequence length="278" mass="32070">MSWKYIEIPNGETPLFCNAYVTSKTAMNIIVTHTPIVTTLEIQKAYRPFENYPVNVFAFDFSGTGKSGGSKKEFSRESIVKDLDSVITYIETHFSSNIHLYGNTGIGGIFAQYYVTTSSKIKSFAQFSCALYQDTARGMRGTPYLIAKVLSFLLRYLPNVKITLPPPKYQGYRHEEDNAYYEKLTEKYPDIWKTDSRLLLALTECFVATDSVIKTSVTVPTLVFKVLHDRYFSTQYFDDYYQSLTCPKKLVEINGIHNSYFIDSELFCKHVYHWFLKQ</sequence>
<evidence type="ECO:0000313" key="2">
    <source>
        <dbReference type="EMBL" id="BDG69581.1"/>
    </source>
</evidence>
<dbReference type="InterPro" id="IPR029058">
    <property type="entry name" value="AB_hydrolase_fold"/>
</dbReference>
<gene>
    <name evidence="2" type="ORF">ENLAB_31450</name>
</gene>
<dbReference type="EMBL" id="AP025635">
    <property type="protein sequence ID" value="BDG69581.1"/>
    <property type="molecule type" value="Genomic_DNA"/>
</dbReference>
<keyword evidence="3" id="KW-1185">Reference proteome</keyword>
<dbReference type="RefSeq" id="WP_244351964.1">
    <property type="nucleotide sequence ID" value="NZ_AP025635.1"/>
</dbReference>
<feature type="domain" description="Serine aminopeptidase S33" evidence="1">
    <location>
        <begin position="52"/>
        <end position="252"/>
    </location>
</feature>
<protein>
    <submittedName>
        <fullName evidence="2">Alpha/beta hydrolase</fullName>
    </submittedName>
</protein>
<accession>A0ABN6NTW7</accession>